<keyword evidence="5" id="KW-1185">Reference proteome</keyword>
<comment type="caution">
    <text evidence="4">The sequence shown here is derived from an EMBL/GenBank/DDBJ whole genome shotgun (WGS) entry which is preliminary data.</text>
</comment>
<feature type="region of interest" description="Disordered" evidence="2">
    <location>
        <begin position="1127"/>
        <end position="1162"/>
    </location>
</feature>
<evidence type="ECO:0000256" key="1">
    <source>
        <dbReference type="PROSITE-ProRule" id="PRU00042"/>
    </source>
</evidence>
<feature type="region of interest" description="Disordered" evidence="2">
    <location>
        <begin position="445"/>
        <end position="468"/>
    </location>
</feature>
<feature type="compositionally biased region" description="Basic residues" evidence="2">
    <location>
        <begin position="757"/>
        <end position="771"/>
    </location>
</feature>
<evidence type="ECO:0000313" key="4">
    <source>
        <dbReference type="EMBL" id="KAH7948343.1"/>
    </source>
</evidence>
<reference evidence="4" key="1">
    <citation type="journal article" date="2020" name="Cell">
        <title>Large-Scale Comparative Analyses of Tick Genomes Elucidate Their Genetic Diversity and Vector Capacities.</title>
        <authorList>
            <consortium name="Tick Genome and Microbiome Consortium (TIGMIC)"/>
            <person name="Jia N."/>
            <person name="Wang J."/>
            <person name="Shi W."/>
            <person name="Du L."/>
            <person name="Sun Y."/>
            <person name="Zhan W."/>
            <person name="Jiang J.F."/>
            <person name="Wang Q."/>
            <person name="Zhang B."/>
            <person name="Ji P."/>
            <person name="Bell-Sakyi L."/>
            <person name="Cui X.M."/>
            <person name="Yuan T.T."/>
            <person name="Jiang B.G."/>
            <person name="Yang W.F."/>
            <person name="Lam T.T."/>
            <person name="Chang Q.C."/>
            <person name="Ding S.J."/>
            <person name="Wang X.J."/>
            <person name="Zhu J.G."/>
            <person name="Ruan X.D."/>
            <person name="Zhao L."/>
            <person name="Wei J.T."/>
            <person name="Ye R.Z."/>
            <person name="Que T.C."/>
            <person name="Du C.H."/>
            <person name="Zhou Y.H."/>
            <person name="Cheng J.X."/>
            <person name="Dai P.F."/>
            <person name="Guo W.B."/>
            <person name="Han X.H."/>
            <person name="Huang E.J."/>
            <person name="Li L.F."/>
            <person name="Wei W."/>
            <person name="Gao Y.C."/>
            <person name="Liu J.Z."/>
            <person name="Shao H.Z."/>
            <person name="Wang X."/>
            <person name="Wang C.C."/>
            <person name="Yang T.C."/>
            <person name="Huo Q.B."/>
            <person name="Li W."/>
            <person name="Chen H.Y."/>
            <person name="Chen S.E."/>
            <person name="Zhou L.G."/>
            <person name="Ni X.B."/>
            <person name="Tian J.H."/>
            <person name="Sheng Y."/>
            <person name="Liu T."/>
            <person name="Pan Y.S."/>
            <person name="Xia L.Y."/>
            <person name="Li J."/>
            <person name="Zhao F."/>
            <person name="Cao W.C."/>
        </authorList>
    </citation>
    <scope>NUCLEOTIDE SEQUENCE</scope>
    <source>
        <strain evidence="4">Rsan-2018</strain>
    </source>
</reference>
<feature type="compositionally biased region" description="Pro residues" evidence="2">
    <location>
        <begin position="1893"/>
        <end position="1907"/>
    </location>
</feature>
<dbReference type="Gene3D" id="3.30.160.60">
    <property type="entry name" value="Classic Zinc Finger"/>
    <property type="match status" value="1"/>
</dbReference>
<name>A0A9D4SV30_RHISA</name>
<feature type="compositionally biased region" description="Basic residues" evidence="2">
    <location>
        <begin position="617"/>
        <end position="645"/>
    </location>
</feature>
<gene>
    <name evidence="4" type="ORF">HPB52_020641</name>
</gene>
<evidence type="ECO:0000313" key="5">
    <source>
        <dbReference type="Proteomes" id="UP000821837"/>
    </source>
</evidence>
<feature type="domain" description="C2H2-type" evidence="3">
    <location>
        <begin position="1834"/>
        <end position="1857"/>
    </location>
</feature>
<dbReference type="EMBL" id="JABSTV010001252">
    <property type="protein sequence ID" value="KAH7948343.1"/>
    <property type="molecule type" value="Genomic_DNA"/>
</dbReference>
<feature type="compositionally biased region" description="Low complexity" evidence="2">
    <location>
        <begin position="2259"/>
        <end position="2269"/>
    </location>
</feature>
<evidence type="ECO:0000256" key="2">
    <source>
        <dbReference type="SAM" id="MobiDB-lite"/>
    </source>
</evidence>
<feature type="compositionally biased region" description="Basic and acidic residues" evidence="2">
    <location>
        <begin position="2214"/>
        <end position="2227"/>
    </location>
</feature>
<dbReference type="VEuPathDB" id="VectorBase:RSAN_045238"/>
<feature type="compositionally biased region" description="Polar residues" evidence="2">
    <location>
        <begin position="1873"/>
        <end position="1892"/>
    </location>
</feature>
<evidence type="ECO:0000259" key="3">
    <source>
        <dbReference type="PROSITE" id="PS50157"/>
    </source>
</evidence>
<dbReference type="PROSITE" id="PS50157">
    <property type="entry name" value="ZINC_FINGER_C2H2_2"/>
    <property type="match status" value="1"/>
</dbReference>
<accession>A0A9D4SV30</accession>
<dbReference type="PROSITE" id="PS00028">
    <property type="entry name" value="ZINC_FINGER_C2H2_1"/>
    <property type="match status" value="1"/>
</dbReference>
<feature type="region of interest" description="Disordered" evidence="2">
    <location>
        <begin position="567"/>
        <end position="648"/>
    </location>
</feature>
<feature type="region of interest" description="Disordered" evidence="2">
    <location>
        <begin position="2180"/>
        <end position="2278"/>
    </location>
</feature>
<dbReference type="SMART" id="SM00355">
    <property type="entry name" value="ZnF_C2H2"/>
    <property type="match status" value="1"/>
</dbReference>
<keyword evidence="1" id="KW-0863">Zinc-finger</keyword>
<proteinExistence type="predicted"/>
<dbReference type="Pfam" id="PF25580">
    <property type="entry name" value="TPR_Rlf"/>
    <property type="match status" value="1"/>
</dbReference>
<feature type="region of interest" description="Disordered" evidence="2">
    <location>
        <begin position="1866"/>
        <end position="1911"/>
    </location>
</feature>
<dbReference type="InterPro" id="IPR013087">
    <property type="entry name" value="Znf_C2H2_type"/>
</dbReference>
<feature type="compositionally biased region" description="Acidic residues" evidence="2">
    <location>
        <begin position="2188"/>
        <end position="2202"/>
    </location>
</feature>
<dbReference type="Proteomes" id="UP000821837">
    <property type="component" value="Chromosome 6"/>
</dbReference>
<feature type="compositionally biased region" description="Acidic residues" evidence="2">
    <location>
        <begin position="583"/>
        <end position="596"/>
    </location>
</feature>
<keyword evidence="1" id="KW-0862">Zinc</keyword>
<keyword evidence="1" id="KW-0479">Metal-binding</keyword>
<feature type="region of interest" description="Disordered" evidence="2">
    <location>
        <begin position="2002"/>
        <end position="2030"/>
    </location>
</feature>
<feature type="compositionally biased region" description="Polar residues" evidence="2">
    <location>
        <begin position="2002"/>
        <end position="2019"/>
    </location>
</feature>
<dbReference type="GO" id="GO:0008270">
    <property type="term" value="F:zinc ion binding"/>
    <property type="evidence" value="ECO:0007669"/>
    <property type="project" value="UniProtKB-KW"/>
</dbReference>
<protein>
    <recommendedName>
        <fullName evidence="3">C2H2-type domain-containing protein</fullName>
    </recommendedName>
</protein>
<dbReference type="InterPro" id="IPR057986">
    <property type="entry name" value="TPR_Rlf/292/654"/>
</dbReference>
<feature type="region of interest" description="Disordered" evidence="2">
    <location>
        <begin position="746"/>
        <end position="778"/>
    </location>
</feature>
<feature type="compositionally biased region" description="Polar residues" evidence="2">
    <location>
        <begin position="1139"/>
        <end position="1151"/>
    </location>
</feature>
<organism evidence="4 5">
    <name type="scientific">Rhipicephalus sanguineus</name>
    <name type="common">Brown dog tick</name>
    <name type="synonym">Ixodes sanguineus</name>
    <dbReference type="NCBI Taxonomy" id="34632"/>
    <lineage>
        <taxon>Eukaryota</taxon>
        <taxon>Metazoa</taxon>
        <taxon>Ecdysozoa</taxon>
        <taxon>Arthropoda</taxon>
        <taxon>Chelicerata</taxon>
        <taxon>Arachnida</taxon>
        <taxon>Acari</taxon>
        <taxon>Parasitiformes</taxon>
        <taxon>Ixodida</taxon>
        <taxon>Ixodoidea</taxon>
        <taxon>Ixodidae</taxon>
        <taxon>Rhipicephalinae</taxon>
        <taxon>Rhipicephalus</taxon>
        <taxon>Rhipicephalus</taxon>
    </lineage>
</organism>
<reference evidence="4" key="2">
    <citation type="submission" date="2021-09" db="EMBL/GenBank/DDBJ databases">
        <authorList>
            <person name="Jia N."/>
            <person name="Wang J."/>
            <person name="Shi W."/>
            <person name="Du L."/>
            <person name="Sun Y."/>
            <person name="Zhan W."/>
            <person name="Jiang J."/>
            <person name="Wang Q."/>
            <person name="Zhang B."/>
            <person name="Ji P."/>
            <person name="Sakyi L.B."/>
            <person name="Cui X."/>
            <person name="Yuan T."/>
            <person name="Jiang B."/>
            <person name="Yang W."/>
            <person name="Lam T.T.-Y."/>
            <person name="Chang Q."/>
            <person name="Ding S."/>
            <person name="Wang X."/>
            <person name="Zhu J."/>
            <person name="Ruan X."/>
            <person name="Zhao L."/>
            <person name="Wei J."/>
            <person name="Que T."/>
            <person name="Du C."/>
            <person name="Cheng J."/>
            <person name="Dai P."/>
            <person name="Han X."/>
            <person name="Huang E."/>
            <person name="Gao Y."/>
            <person name="Liu J."/>
            <person name="Shao H."/>
            <person name="Ye R."/>
            <person name="Li L."/>
            <person name="Wei W."/>
            <person name="Wang X."/>
            <person name="Wang C."/>
            <person name="Huo Q."/>
            <person name="Li W."/>
            <person name="Guo W."/>
            <person name="Chen H."/>
            <person name="Chen S."/>
            <person name="Zhou L."/>
            <person name="Zhou L."/>
            <person name="Ni X."/>
            <person name="Tian J."/>
            <person name="Zhou Y."/>
            <person name="Sheng Y."/>
            <person name="Liu T."/>
            <person name="Pan Y."/>
            <person name="Xia L."/>
            <person name="Li J."/>
            <person name="Zhao F."/>
            <person name="Cao W."/>
        </authorList>
    </citation>
    <scope>NUCLEOTIDE SEQUENCE</scope>
    <source>
        <strain evidence="4">Rsan-2018</strain>
        <tissue evidence="4">Larvae</tissue>
    </source>
</reference>
<sequence length="2278" mass="245233">MAAESAAPTRERQERCEVFSMDAKELLPERQWEQPVGGPQCDALQQFLRDVEDRDGLTVTDPDRRALSLASCWVSLRAWHQVLPFQDAARVLSVETLRYLNGPLFLKTPAILRTELLLAITKCKVQLSATSAPFLAVCEFLERTAHSRFGDPLMRRLLEYTPSLPLPEGLKSCDADELLRHLECLRFWRQDAVVERICREQLSVLARQEQEERNEERRQTGLEVVRVGVGGQAFLEHLLCVLYRQRRIQELCTETSRFSCHEGVQLVRGLTQRANDPERADVAEALAHVFLVRDLLQASPFCCTRELMVLWCQLQRIQGHAVPQVARAALRLLLPHAANSAQFYLFCDVLWEHYGRRLIPVYLDLFVRGLTTDINSLQSAMHWENWANVREMEVHMAGVLLKLATLFPDLPEVSRECVLSAFALDPTEERLAQLERLTEQVKVKSVNNGNNGGGVQTSSPQERGPGRHAIEDVGDGQACRCGGRCNDQPVEQKTSPALADGRPEYEMDFWHPILNQQLDGVPYRLLKDFVTVLECVRPRSVNLCSDWHWYLECFESRRAALRNWRTGGHSRTPPQEYCGSADSETDSASEEDESDEEARRRAQLHIKKVLDSTGMPVKRRDKRRANAKCKSSRKKKKKSSKKHKKEVGVAENATAEFGLTGLAESAGLDMAGLGTAELGLTRLGTTELDSAELGPMELCPTGLDATGLEDAGLDSTELDATGLETIGLEPMDLDPTVLAPPLQEEKAHDSLQVGMPKVKKKSQKKGSHKKKEGLVAPAPTGGGCLQTLRVVLERFDKLSGSAPNHLVNKKSGLRIVPVMSLPNISLDDESKRAYLWTDGATAPKASPSKLNLPQGPAYQRVASEFEARLQTTPLKQFLRYQIKRPKFSSKKTVPVKVSMRSVKGASMMPATPAKSVSIPKALTPMAASKAAAVTASKMAATAVSKTPTTLSAPKVVPVAVPTLKGAATLLAKTHAMASAKVSPVPVTKAQPHAIITKAQPATVSKALPVLVSRALTTVVAKAPPVMSSAPAGANLAKNSLMLPSRPLPTMVRPLKDYAKASKAAAASNVPYLVKTAGGTQSAVPVSTSASQSAVMPAAMISSSAVDLPKQAAETTIQLQLPTMSRTITSAPSPLPSHMMSLQQETSPQVQESPRPVSEPSLGTSVPNAIAEATRPSQTQVVPQVIGAPHMSQQVITSTTTTPAQQSGSNCSLQANQPLNIASSGASLITNVSTDASQVLSQLKQGQATVLRLPILNAAMLSGQEKVLNVGNQKIAINALPGLLAASTSGSTTLSTTVAGTVASSGAPSVVSAKIVPTMVSAQNMQAVHQLQQLVRLNTVPGAIAQMNAAGGTTVLSADQLGGQAGLTNITALTLPLQGGAMAIKKTWMPIRSKPGAMEYRKACNMPPVKVTKAKLLAPVSSQQQVPIVYTSPQATVSVTGATRVLAQSVCKTLPITNLSGVTHLTMPTMQMGVPMAVVTPSSVAGQITVPVTQKVVTRQVTVPLARLLQKPAPNACKPTEAAASALQQQQSVVISIAQTPQVASTAQTVLASTQNAASATPCVATTQASVPVALAEEDIQNPAVSVAVSKSQSAVVPVAKAATAVATSVVNQRTGIHLPFPEDLVDPSPSGATYVPVNSAELMPTGRNERPKEDEESVKAYYRRKKAAIAQKARLAAQPKQQPLSQSMSKSLTAICDALRCSLLVADEEKIKVDTELDYSSDDSSDCDVQDLYEEKALLRRLQHEDELNSILYVSDSVASEPDCDPYQWSSQSSLLLEQLNSDGDARDTMTPSSVGESIFEGGSSLSKKLAMKAKMATSGGPCQENGLQSPSKFTCDRCNRGFFSAYNLRRHQKNVHKMVFKSLHVPSHGSRDTPSPQQRVAVTKQPSRNTPTPQPYKTPKHSPQPPKRTLFDVAEDDENSSPEKVFCAQSIDEDQRLSFESPGLPSDSEESALYGIKDEPSDPGISSLICDNASFNVIPQTPRDYFSRKEDNPHELSLSDVVTGSAKQQAPRSLVSKQVKSHDSPELSKNLDPADILESLEVAKMSAWTSTRGPLVNRDGGPVAGSMDCDDDEVNEALEAGAGLESLLGKEAGANHGGDAQDDIDDIQPTVQHMGMTDDIKDDEEGQGSQEPWNAADQAALLEDIKAVESLGEYGTDSLDFFVAPRNVMSIQDQEGLLSFADGSPNIEDEEEAGDMSEESDGTGAAAVLANEKLAEPRLEEGDEKPCTSQCRTRSREASVKRSCPCCEDSSPRKRLTRSSSSSGGKTRSATKKVRTR</sequence>